<accession>A0A1E2ZZ62</accession>
<protein>
    <submittedName>
        <fullName evidence="1">Uncharacterized protein</fullName>
    </submittedName>
</protein>
<gene>
    <name evidence="1" type="ORF">BEH84_06433</name>
</gene>
<comment type="caution">
    <text evidence="1">The sequence shown here is derived from an EMBL/GenBank/DDBJ whole genome shotgun (WGS) entry which is preliminary data.</text>
</comment>
<dbReference type="Proteomes" id="UP000095003">
    <property type="component" value="Unassembled WGS sequence"/>
</dbReference>
<dbReference type="AlphaFoldDB" id="A0A1E2ZZ62"/>
<name>A0A1E2ZZ62_9FIRM</name>
<dbReference type="EMBL" id="MCGI01000011">
    <property type="protein sequence ID" value="ODM01778.1"/>
    <property type="molecule type" value="Genomic_DNA"/>
</dbReference>
<evidence type="ECO:0000313" key="1">
    <source>
        <dbReference type="EMBL" id="ODM01778.1"/>
    </source>
</evidence>
<organism evidence="1 2">
    <name type="scientific">Eisenbergiella tayi</name>
    <dbReference type="NCBI Taxonomy" id="1432052"/>
    <lineage>
        <taxon>Bacteria</taxon>
        <taxon>Bacillati</taxon>
        <taxon>Bacillota</taxon>
        <taxon>Clostridia</taxon>
        <taxon>Lachnospirales</taxon>
        <taxon>Lachnospiraceae</taxon>
        <taxon>Eisenbergiella</taxon>
    </lineage>
</organism>
<sequence length="35" mass="4260">MAERYKKLMEQGKIEKEIRIYEFLATCDSDDLHRV</sequence>
<proteinExistence type="predicted"/>
<reference evidence="1 2" key="1">
    <citation type="submission" date="2016-07" db="EMBL/GenBank/DDBJ databases">
        <title>Characterization of isolates of Eisenbergiella tayi derived from blood cultures, using whole genome sequencing.</title>
        <authorList>
            <person name="Burdz T."/>
            <person name="Wiebe D."/>
            <person name="Huynh C."/>
            <person name="Bernard K."/>
        </authorList>
    </citation>
    <scope>NUCLEOTIDE SEQUENCE [LARGE SCALE GENOMIC DNA]</scope>
    <source>
        <strain evidence="1 2">NML 120489</strain>
    </source>
</reference>
<evidence type="ECO:0000313" key="2">
    <source>
        <dbReference type="Proteomes" id="UP000095003"/>
    </source>
</evidence>